<dbReference type="InterPro" id="IPR037191">
    <property type="entry name" value="VPS9_dom_sf"/>
</dbReference>
<feature type="compositionally biased region" description="Low complexity" evidence="2">
    <location>
        <begin position="652"/>
        <end position="663"/>
    </location>
</feature>
<dbReference type="Gene3D" id="1.20.1050.80">
    <property type="entry name" value="VPS9 domain"/>
    <property type="match status" value="1"/>
</dbReference>
<feature type="coiled-coil region" evidence="1">
    <location>
        <begin position="7"/>
        <end position="34"/>
    </location>
</feature>
<keyword evidence="5" id="KW-1185">Reference proteome</keyword>
<dbReference type="InterPro" id="IPR003123">
    <property type="entry name" value="VPS9"/>
</dbReference>
<dbReference type="SUPFAM" id="SSF109993">
    <property type="entry name" value="VPS9 domain"/>
    <property type="match status" value="1"/>
</dbReference>
<evidence type="ECO:0000256" key="2">
    <source>
        <dbReference type="SAM" id="MobiDB-lite"/>
    </source>
</evidence>
<dbReference type="EMBL" id="GG662372">
    <property type="protein sequence ID" value="EAS05336.4"/>
    <property type="molecule type" value="Genomic_DNA"/>
</dbReference>
<gene>
    <name evidence="4" type="ORF">TTHERM_00695700</name>
</gene>
<dbReference type="GeneID" id="7835943"/>
<feature type="compositionally biased region" description="Polar residues" evidence="2">
    <location>
        <begin position="298"/>
        <end position="308"/>
    </location>
</feature>
<evidence type="ECO:0000313" key="5">
    <source>
        <dbReference type="Proteomes" id="UP000009168"/>
    </source>
</evidence>
<evidence type="ECO:0000256" key="1">
    <source>
        <dbReference type="SAM" id="Coils"/>
    </source>
</evidence>
<keyword evidence="1" id="KW-0175">Coiled coil</keyword>
<protein>
    <submittedName>
        <fullName evidence="4">Vacuolar sorting protein 9, VPS9 domain protein</fullName>
    </submittedName>
</protein>
<feature type="region of interest" description="Disordered" evidence="2">
    <location>
        <begin position="742"/>
        <end position="769"/>
    </location>
</feature>
<dbReference type="KEGG" id="tet:TTHERM_00695700"/>
<dbReference type="AlphaFoldDB" id="Q24CA2"/>
<feature type="compositionally biased region" description="Basic and acidic residues" evidence="2">
    <location>
        <begin position="757"/>
        <end position="767"/>
    </location>
</feature>
<dbReference type="InParanoid" id="Q24CA2"/>
<proteinExistence type="predicted"/>
<dbReference type="HOGENOM" id="CLU_314123_0_0_1"/>
<evidence type="ECO:0000259" key="3">
    <source>
        <dbReference type="PROSITE" id="PS51205"/>
    </source>
</evidence>
<organism evidence="4 5">
    <name type="scientific">Tetrahymena thermophila (strain SB210)</name>
    <dbReference type="NCBI Taxonomy" id="312017"/>
    <lineage>
        <taxon>Eukaryota</taxon>
        <taxon>Sar</taxon>
        <taxon>Alveolata</taxon>
        <taxon>Ciliophora</taxon>
        <taxon>Intramacronucleata</taxon>
        <taxon>Oligohymenophorea</taxon>
        <taxon>Hymenostomatida</taxon>
        <taxon>Tetrahymenina</taxon>
        <taxon>Tetrahymenidae</taxon>
        <taxon>Tetrahymena</taxon>
    </lineage>
</organism>
<feature type="region of interest" description="Disordered" evidence="2">
    <location>
        <begin position="289"/>
        <end position="308"/>
    </location>
</feature>
<feature type="domain" description="VPS9" evidence="3">
    <location>
        <begin position="797"/>
        <end position="956"/>
    </location>
</feature>
<sequence>MGQVTSSSDLQIKKEQLNKKFQILEEQQQQYLKNIYEEQRISSQNQMRQNCSQEYEREGFLCFPRKKKSQQQNDLQRQVAWIDQLIIDLNQASQLFQDRELQWAKVMENSLKQVIASESSVVELKFQQRCDQDHLFVKLKNIEQEIKMDWLINYRKPRNIAREQIQNQESMLVPEERKQVKQELQKQSQTVMKTENVDAVKSRDKWDLFEKQKLSQSESQYNISEQQMSVEDVAKIRDINQKIINNFIKNNNEIFDEEMEQVFGKIELIMQSFSGSISNHPSTLFHQKSNSIKKHSNESGQSSCSNRNSLNQAQNQSQILLQGQVSSQKQFNSYLQQLSKEQQKEIIFGQIDFQYKIMNSIAFYQKVTNFFTTQIYSNRKNWLNKIIRCFVQIFTECWFNRSILLENNIDGLFTTHLSKLSSSHKSNKNKQKKKSNLENYQNGFIIKDPKSHRNQLKGDQVSLLQQFYEQKESPRGVQIVRNSDDSEYSEEDIDRLYQELKIFITIFRNLLKNYYSIPFIIEKFENSKLLIDDVLWNYVVNIIFDFEVNKSLSVYICQYEISVKTLTHQFQRYKQKFEPLKMKEPQFYKVKDQFCLNNLTIAYIFKQYHKKLKLQKQQIQLAQGQAGSLAQENSVKKINDKIEEIQEKQEENQQNEQDQNCQEENLRSSINSQTSKNQDLNSQSTLSNLDYSLMKLKEIQERKQERERCQQFKIQQGHVLPILLEEQESKYFSQEFVLSHETVQEEEFSEETNPDNLKQEGEEETKQNQDQNLQYCQINYERSISASDQTDLRGANSKKRHLQQDEIADLNTLKVKQLEKEIILDEIKEEVEQDIQKQYIPFDLCINALKQVLVEKKPIGKLRLILKVFDNIQRCIHKFYHKNNSNEKVQIGPEDLMDITVYILAKSQQYQIIHDINIVRSFITKNTEYSDKAGYYLQTLEAAFQYIIETEFNRLDENGYSRQSFSNSYKSFCGQEQK</sequence>
<feature type="compositionally biased region" description="Acidic residues" evidence="2">
    <location>
        <begin position="744"/>
        <end position="753"/>
    </location>
</feature>
<accession>Q24CA2</accession>
<feature type="compositionally biased region" description="Polar residues" evidence="2">
    <location>
        <begin position="667"/>
        <end position="684"/>
    </location>
</feature>
<dbReference type="Proteomes" id="UP000009168">
    <property type="component" value="Unassembled WGS sequence"/>
</dbReference>
<reference evidence="5" key="1">
    <citation type="journal article" date="2006" name="PLoS Biol.">
        <title>Macronuclear genome sequence of the ciliate Tetrahymena thermophila, a model eukaryote.</title>
        <authorList>
            <person name="Eisen J.A."/>
            <person name="Coyne R.S."/>
            <person name="Wu M."/>
            <person name="Wu D."/>
            <person name="Thiagarajan M."/>
            <person name="Wortman J.R."/>
            <person name="Badger J.H."/>
            <person name="Ren Q."/>
            <person name="Amedeo P."/>
            <person name="Jones K.M."/>
            <person name="Tallon L.J."/>
            <person name="Delcher A.L."/>
            <person name="Salzberg S.L."/>
            <person name="Silva J.C."/>
            <person name="Haas B.J."/>
            <person name="Majoros W.H."/>
            <person name="Farzad M."/>
            <person name="Carlton J.M."/>
            <person name="Smith R.K. Jr."/>
            <person name="Garg J."/>
            <person name="Pearlman R.E."/>
            <person name="Karrer K.M."/>
            <person name="Sun L."/>
            <person name="Manning G."/>
            <person name="Elde N.C."/>
            <person name="Turkewitz A.P."/>
            <person name="Asai D.J."/>
            <person name="Wilkes D.E."/>
            <person name="Wang Y."/>
            <person name="Cai H."/>
            <person name="Collins K."/>
            <person name="Stewart B.A."/>
            <person name="Lee S.R."/>
            <person name="Wilamowska K."/>
            <person name="Weinberg Z."/>
            <person name="Ruzzo W.L."/>
            <person name="Wloga D."/>
            <person name="Gaertig J."/>
            <person name="Frankel J."/>
            <person name="Tsao C.-C."/>
            <person name="Gorovsky M.A."/>
            <person name="Keeling P.J."/>
            <person name="Waller R.F."/>
            <person name="Patron N.J."/>
            <person name="Cherry J.M."/>
            <person name="Stover N.A."/>
            <person name="Krieger C.J."/>
            <person name="del Toro C."/>
            <person name="Ryder H.F."/>
            <person name="Williamson S.C."/>
            <person name="Barbeau R.A."/>
            <person name="Hamilton E.P."/>
            <person name="Orias E."/>
        </authorList>
    </citation>
    <scope>NUCLEOTIDE SEQUENCE [LARGE SCALE GENOMIC DNA]</scope>
    <source>
        <strain evidence="5">SB210</strain>
    </source>
</reference>
<dbReference type="RefSeq" id="XP_001025581.4">
    <property type="nucleotide sequence ID" value="XM_001025581.4"/>
</dbReference>
<feature type="region of interest" description="Disordered" evidence="2">
    <location>
        <begin position="648"/>
        <end position="684"/>
    </location>
</feature>
<dbReference type="Pfam" id="PF02204">
    <property type="entry name" value="VPS9"/>
    <property type="match status" value="1"/>
</dbReference>
<name>Q24CA2_TETTS</name>
<dbReference type="PROSITE" id="PS51205">
    <property type="entry name" value="VPS9"/>
    <property type="match status" value="1"/>
</dbReference>
<evidence type="ECO:0000313" key="4">
    <source>
        <dbReference type="EMBL" id="EAS05336.4"/>
    </source>
</evidence>